<feature type="region of interest" description="Disordered" evidence="1">
    <location>
        <begin position="237"/>
        <end position="577"/>
    </location>
</feature>
<feature type="compositionally biased region" description="Basic residues" evidence="1">
    <location>
        <begin position="566"/>
        <end position="577"/>
    </location>
</feature>
<feature type="compositionally biased region" description="Acidic residues" evidence="1">
    <location>
        <begin position="512"/>
        <end position="528"/>
    </location>
</feature>
<dbReference type="AlphaFoldDB" id="A0A151GDL4"/>
<sequence length="577" mass="63823">MTAEKASPGSDPSVKPPTGGECDIVRLHITPFDAELFKVIIPTALQPSAHNVSYHTLETFPEKRFGFVELPRMDADKLKNKFHGSTLRGSKIRIEKARAEERVEPTGERTEKKRKKVMDDTEGTKKRKRDRNVVEGVTLKDRKVKRGWTESVEEKRAKRKKGSKDKEKKGEKRKRPISKYTDQEECLLKVKVPANAMANLSAVEGQRKRKKGKSCEITVHEFEKTTKFPSFLKNTVPETNRKSATDFVEGEGWMDEDGNLVEKVKPRPKAAASTRKESNNARTVVEESDDSTSSSGSETSSEEEDSDAGESKGGLANGGGPQGKSPLESGSKSESEPESESESGSESDSESEDSGDIGDDNTLAEPDQLTTQLSVLKADRSRPMSAGSSNSLSIKIPTPATPSASAKTVHPLEALYKRSKADGSEMDTAEAPGQKAAFSFFDAGSDVEEDEDDEADKAAVTVPMTPFSRQDFERRTVRSAAPTPDTAHPSRMKNFWPSQEEEEDGGNTANGDGDDGEEEEEEEDDNEEQAPGRSSQDKSDFQSWFWKNRSDLNKSWMTQRKAAAKEKRHRKNMNMRT</sequence>
<dbReference type="InParanoid" id="A0A151GDL4"/>
<protein>
    <recommendedName>
        <fullName evidence="4">Nucleotide-binding, alpha-beta plait</fullName>
    </recommendedName>
</protein>
<reference evidence="2 3" key="1">
    <citation type="journal article" date="2016" name="Sci. Rep.">
        <title>Insights into Adaptations to a Near-Obligate Nematode Endoparasitic Lifestyle from the Finished Genome of Drechmeria coniospora.</title>
        <authorList>
            <person name="Zhang L."/>
            <person name="Zhou Z."/>
            <person name="Guo Q."/>
            <person name="Fokkens L."/>
            <person name="Miskei M."/>
            <person name="Pocsi I."/>
            <person name="Zhang W."/>
            <person name="Chen M."/>
            <person name="Wang L."/>
            <person name="Sun Y."/>
            <person name="Donzelli B.G."/>
            <person name="Gibson D.M."/>
            <person name="Nelson D.R."/>
            <person name="Luo J.G."/>
            <person name="Rep M."/>
            <person name="Liu H."/>
            <person name="Yang S."/>
            <person name="Wang J."/>
            <person name="Krasnoff S.B."/>
            <person name="Xu Y."/>
            <person name="Molnar I."/>
            <person name="Lin M."/>
        </authorList>
    </citation>
    <scope>NUCLEOTIDE SEQUENCE [LARGE SCALE GENOMIC DNA]</scope>
    <source>
        <strain evidence="2 3">ARSEF 6962</strain>
    </source>
</reference>
<evidence type="ECO:0000256" key="1">
    <source>
        <dbReference type="SAM" id="MobiDB-lite"/>
    </source>
</evidence>
<evidence type="ECO:0008006" key="4">
    <source>
        <dbReference type="Google" id="ProtNLM"/>
    </source>
</evidence>
<proteinExistence type="predicted"/>
<dbReference type="STRING" id="98403.A0A151GDL4"/>
<dbReference type="Proteomes" id="UP000076580">
    <property type="component" value="Chromosome 03"/>
</dbReference>
<organism evidence="2 3">
    <name type="scientific">Drechmeria coniospora</name>
    <name type="common">Nematophagous fungus</name>
    <name type="synonym">Meria coniospora</name>
    <dbReference type="NCBI Taxonomy" id="98403"/>
    <lineage>
        <taxon>Eukaryota</taxon>
        <taxon>Fungi</taxon>
        <taxon>Dikarya</taxon>
        <taxon>Ascomycota</taxon>
        <taxon>Pezizomycotina</taxon>
        <taxon>Sordariomycetes</taxon>
        <taxon>Hypocreomycetidae</taxon>
        <taxon>Hypocreales</taxon>
        <taxon>Ophiocordycipitaceae</taxon>
        <taxon>Drechmeria</taxon>
    </lineage>
</organism>
<feature type="compositionally biased region" description="Acidic residues" evidence="1">
    <location>
        <begin position="445"/>
        <end position="455"/>
    </location>
</feature>
<feature type="compositionally biased region" description="Basic and acidic residues" evidence="1">
    <location>
        <begin position="93"/>
        <end position="124"/>
    </location>
</feature>
<comment type="caution">
    <text evidence="2">The sequence shown here is derived from an EMBL/GenBank/DDBJ whole genome shotgun (WGS) entry which is preliminary data.</text>
</comment>
<accession>A0A151GDL4</accession>
<evidence type="ECO:0000313" key="3">
    <source>
        <dbReference type="Proteomes" id="UP000076580"/>
    </source>
</evidence>
<gene>
    <name evidence="2" type="ORF">DCS_07151</name>
</gene>
<keyword evidence="3" id="KW-1185">Reference proteome</keyword>
<feature type="region of interest" description="Disordered" evidence="1">
    <location>
        <begin position="93"/>
        <end position="182"/>
    </location>
</feature>
<name>A0A151GDL4_DRECN</name>
<evidence type="ECO:0000313" key="2">
    <source>
        <dbReference type="EMBL" id="KYK55189.1"/>
    </source>
</evidence>
<feature type="compositionally biased region" description="Acidic residues" evidence="1">
    <location>
        <begin position="336"/>
        <end position="359"/>
    </location>
</feature>
<feature type="compositionally biased region" description="Gly residues" evidence="1">
    <location>
        <begin position="311"/>
        <end position="322"/>
    </location>
</feature>
<feature type="compositionally biased region" description="Acidic residues" evidence="1">
    <location>
        <begin position="248"/>
        <end position="259"/>
    </location>
</feature>
<dbReference type="RefSeq" id="XP_040654541.1">
    <property type="nucleotide sequence ID" value="XM_040804437.1"/>
</dbReference>
<dbReference type="GeneID" id="63719794"/>
<feature type="region of interest" description="Disordered" evidence="1">
    <location>
        <begin position="1"/>
        <end position="20"/>
    </location>
</feature>
<feature type="compositionally biased region" description="Low complexity" evidence="1">
    <location>
        <begin position="323"/>
        <end position="332"/>
    </location>
</feature>
<dbReference type="EMBL" id="LAYC01000003">
    <property type="protein sequence ID" value="KYK55189.1"/>
    <property type="molecule type" value="Genomic_DNA"/>
</dbReference>